<dbReference type="Gene3D" id="3.40.50.10610">
    <property type="entry name" value="ABC-type transport auxiliary lipoprotein component"/>
    <property type="match status" value="1"/>
</dbReference>
<dbReference type="SUPFAM" id="SSF159594">
    <property type="entry name" value="XCC0632-like"/>
    <property type="match status" value="1"/>
</dbReference>
<reference evidence="3" key="1">
    <citation type="journal article" date="2018" name="Front. Microbiol.">
        <title>Genome-Based Analysis Reveals the Taxonomy and Diversity of the Family Idiomarinaceae.</title>
        <authorList>
            <person name="Liu Y."/>
            <person name="Lai Q."/>
            <person name="Shao Z."/>
        </authorList>
    </citation>
    <scope>NUCLEOTIDE SEQUENCE [LARGE SCALE GENOMIC DNA]</scope>
    <source>
        <strain evidence="3">PIM1</strain>
    </source>
</reference>
<dbReference type="Proteomes" id="UP000288127">
    <property type="component" value="Unassembled WGS sequence"/>
</dbReference>
<evidence type="ECO:0000313" key="3">
    <source>
        <dbReference type="Proteomes" id="UP000288127"/>
    </source>
</evidence>
<name>A0A432YIR4_9GAMM</name>
<comment type="caution">
    <text evidence="2">The sequence shown here is derived from an EMBL/GenBank/DDBJ whole genome shotgun (WGS) entry which is preliminary data.</text>
</comment>
<feature type="domain" description="ABC-type transport auxiliary lipoprotein component" evidence="1">
    <location>
        <begin position="31"/>
        <end position="187"/>
    </location>
</feature>
<keyword evidence="3" id="KW-1185">Reference proteome</keyword>
<dbReference type="InterPro" id="IPR005586">
    <property type="entry name" value="ABC_trans_aux"/>
</dbReference>
<dbReference type="RefSeq" id="WP_126758484.1">
    <property type="nucleotide sequence ID" value="NZ_PIPZ01000001.1"/>
</dbReference>
<dbReference type="EMBL" id="PIPZ01000001">
    <property type="protein sequence ID" value="RUO60844.1"/>
    <property type="molecule type" value="Genomic_DNA"/>
</dbReference>
<dbReference type="AlphaFoldDB" id="A0A432YIR4"/>
<dbReference type="Pfam" id="PF03886">
    <property type="entry name" value="ABC_trans_aux"/>
    <property type="match status" value="1"/>
</dbReference>
<evidence type="ECO:0000259" key="1">
    <source>
        <dbReference type="Pfam" id="PF03886"/>
    </source>
</evidence>
<sequence>MKLNNIMMAVGLVFVCTACSVIPEAKPIDFYTLQPASVNQSESVKLSHIRVAEPELNDALQLERIVRITADGSILAYPNAKWSTSIATLWQSWMLDALWRDSRFEHISSSQQGFDSDWQVSGRLQAFHIEETSSGPVAVVRYDAQLVNTKQRKVTKSESFAARIPLSGDETDHAINALSAASSEVGERLLEWLAASSN</sequence>
<dbReference type="OrthoDB" id="5795476at2"/>
<protein>
    <recommendedName>
        <fullName evidence="1">ABC-type transport auxiliary lipoprotein component domain-containing protein</fullName>
    </recommendedName>
</protein>
<evidence type="ECO:0000313" key="2">
    <source>
        <dbReference type="EMBL" id="RUO60844.1"/>
    </source>
</evidence>
<accession>A0A432YIR4</accession>
<gene>
    <name evidence="2" type="ORF">CWI76_00770</name>
</gene>
<organism evidence="2 3">
    <name type="scientific">Pseudidiomarina marina</name>
    <dbReference type="NCBI Taxonomy" id="502366"/>
    <lineage>
        <taxon>Bacteria</taxon>
        <taxon>Pseudomonadati</taxon>
        <taxon>Pseudomonadota</taxon>
        <taxon>Gammaproteobacteria</taxon>
        <taxon>Alteromonadales</taxon>
        <taxon>Idiomarinaceae</taxon>
        <taxon>Pseudidiomarina</taxon>
    </lineage>
</organism>
<proteinExistence type="predicted"/>